<keyword evidence="8" id="KW-1185">Reference proteome</keyword>
<feature type="DNA-binding region" description="H-T-H motif" evidence="4">
    <location>
        <begin position="26"/>
        <end position="45"/>
    </location>
</feature>
<evidence type="ECO:0000256" key="3">
    <source>
        <dbReference type="ARBA" id="ARBA00023163"/>
    </source>
</evidence>
<dbReference type="InterPro" id="IPR036271">
    <property type="entry name" value="Tet_transcr_reg_TetR-rel_C_sf"/>
</dbReference>
<organism evidence="7 8">
    <name type="scientific">Luteibacter rhizovicinus DSM 16549</name>
    <dbReference type="NCBI Taxonomy" id="1440763"/>
    <lineage>
        <taxon>Bacteria</taxon>
        <taxon>Pseudomonadati</taxon>
        <taxon>Pseudomonadota</taxon>
        <taxon>Gammaproteobacteria</taxon>
        <taxon>Lysobacterales</taxon>
        <taxon>Rhodanobacteraceae</taxon>
        <taxon>Luteibacter</taxon>
    </lineage>
</organism>
<feature type="domain" description="HTH tetR-type" evidence="6">
    <location>
        <begin position="3"/>
        <end position="63"/>
    </location>
</feature>
<keyword evidence="3" id="KW-0804">Transcription</keyword>
<protein>
    <submittedName>
        <fullName evidence="7">TetR family transcriptional regulator</fullName>
    </submittedName>
</protein>
<evidence type="ECO:0000313" key="8">
    <source>
        <dbReference type="Proteomes" id="UP000182987"/>
    </source>
</evidence>
<accession>A0A1L3ERI1</accession>
<dbReference type="KEGG" id="lrz:BJI69_06980"/>
<proteinExistence type="predicted"/>
<dbReference type="GO" id="GO:0003677">
    <property type="term" value="F:DNA binding"/>
    <property type="evidence" value="ECO:0007669"/>
    <property type="project" value="UniProtKB-UniRule"/>
</dbReference>
<feature type="region of interest" description="Disordered" evidence="5">
    <location>
        <begin position="234"/>
        <end position="253"/>
    </location>
</feature>
<dbReference type="AlphaFoldDB" id="A0A1L3ERI1"/>
<dbReference type="PANTHER" id="PTHR47506">
    <property type="entry name" value="TRANSCRIPTIONAL REGULATORY PROTEIN"/>
    <property type="match status" value="1"/>
</dbReference>
<keyword evidence="1" id="KW-0805">Transcription regulation</keyword>
<dbReference type="Proteomes" id="UP000182987">
    <property type="component" value="Chromosome"/>
</dbReference>
<dbReference type="PROSITE" id="PS50977">
    <property type="entry name" value="HTH_TETR_2"/>
    <property type="match status" value="1"/>
</dbReference>
<feature type="compositionally biased region" description="Low complexity" evidence="5">
    <location>
        <begin position="234"/>
        <end position="244"/>
    </location>
</feature>
<dbReference type="SUPFAM" id="SSF46689">
    <property type="entry name" value="Homeodomain-like"/>
    <property type="match status" value="1"/>
</dbReference>
<evidence type="ECO:0000256" key="2">
    <source>
        <dbReference type="ARBA" id="ARBA00023125"/>
    </source>
</evidence>
<evidence type="ECO:0000256" key="4">
    <source>
        <dbReference type="PROSITE-ProRule" id="PRU00335"/>
    </source>
</evidence>
<evidence type="ECO:0000259" key="6">
    <source>
        <dbReference type="PROSITE" id="PS50977"/>
    </source>
</evidence>
<dbReference type="PRINTS" id="PR00455">
    <property type="entry name" value="HTHTETR"/>
</dbReference>
<evidence type="ECO:0000313" key="7">
    <source>
        <dbReference type="EMBL" id="APG03673.1"/>
    </source>
</evidence>
<dbReference type="InterPro" id="IPR001647">
    <property type="entry name" value="HTH_TetR"/>
</dbReference>
<dbReference type="PANTHER" id="PTHR47506:SF1">
    <property type="entry name" value="HTH-TYPE TRANSCRIPTIONAL REGULATOR YJDC"/>
    <property type="match status" value="1"/>
</dbReference>
<name>A0A1L3ERI1_9GAMM</name>
<sequence length="253" mass="26526">MSANAKEAILEAARLAAQLHGYGGLNFRDLAADVGIKGASIYYHFASKADLGAAVARRYWEDTAAGLDAMLAEAGDPLVALDRYPDMFRTTLHSDNRLCLASFLAAEVEDLPSVVKTEVLSFADINIAWLSKVLKAANIAVPEGADQRARAIYTAIAGAQLIARSRTDMSLYDSVVDSYRAAGLLPQVAKPAKATPIKAAPIKAAPIKAAPIKAAPIKAAPIKAAPIKAAPMKAAPMKAAPKKTPAQKKAVKA</sequence>
<dbReference type="STRING" id="1440763.BJI69_06980"/>
<keyword evidence="2 4" id="KW-0238">DNA-binding</keyword>
<dbReference type="Gene3D" id="1.10.357.10">
    <property type="entry name" value="Tetracycline Repressor, domain 2"/>
    <property type="match status" value="1"/>
</dbReference>
<gene>
    <name evidence="7" type="ORF">BJI69_06980</name>
</gene>
<dbReference type="EMBL" id="CP017480">
    <property type="protein sequence ID" value="APG03673.1"/>
    <property type="molecule type" value="Genomic_DNA"/>
</dbReference>
<reference evidence="8" key="1">
    <citation type="submission" date="2016-09" db="EMBL/GenBank/DDBJ databases">
        <authorList>
            <person name="Lysoe E."/>
        </authorList>
    </citation>
    <scope>NUCLEOTIDE SEQUENCE [LARGE SCALE GENOMIC DNA]</scope>
    <source>
        <strain evidence="8">LJ96T</strain>
    </source>
</reference>
<evidence type="ECO:0000256" key="1">
    <source>
        <dbReference type="ARBA" id="ARBA00023015"/>
    </source>
</evidence>
<dbReference type="SUPFAM" id="SSF48498">
    <property type="entry name" value="Tetracyclin repressor-like, C-terminal domain"/>
    <property type="match status" value="1"/>
</dbReference>
<dbReference type="Pfam" id="PF00440">
    <property type="entry name" value="TetR_N"/>
    <property type="match status" value="1"/>
</dbReference>
<evidence type="ECO:0000256" key="5">
    <source>
        <dbReference type="SAM" id="MobiDB-lite"/>
    </source>
</evidence>
<dbReference type="InterPro" id="IPR009057">
    <property type="entry name" value="Homeodomain-like_sf"/>
</dbReference>